<sequence>MKKKNELCLYSSSNRYFLLPALDPTIRKYIHVPLQGEKSQQKTNLKGENFAESVRRCKEVLNLVFYGMTKINIRKNVKHKQKK</sequence>
<keyword evidence="2" id="KW-1185">Reference proteome</keyword>
<evidence type="ECO:0000313" key="1">
    <source>
        <dbReference type="EMBL" id="CRK99655.1"/>
    </source>
</evidence>
<gene>
    <name evidence="1" type="ORF">CLUMA_CG013064</name>
</gene>
<evidence type="ECO:0000313" key="2">
    <source>
        <dbReference type="Proteomes" id="UP000183832"/>
    </source>
</evidence>
<dbReference type="EMBL" id="CVRI01000052">
    <property type="protein sequence ID" value="CRK99655.1"/>
    <property type="molecule type" value="Genomic_DNA"/>
</dbReference>
<organism evidence="1 2">
    <name type="scientific">Clunio marinus</name>
    <dbReference type="NCBI Taxonomy" id="568069"/>
    <lineage>
        <taxon>Eukaryota</taxon>
        <taxon>Metazoa</taxon>
        <taxon>Ecdysozoa</taxon>
        <taxon>Arthropoda</taxon>
        <taxon>Hexapoda</taxon>
        <taxon>Insecta</taxon>
        <taxon>Pterygota</taxon>
        <taxon>Neoptera</taxon>
        <taxon>Endopterygota</taxon>
        <taxon>Diptera</taxon>
        <taxon>Nematocera</taxon>
        <taxon>Chironomoidea</taxon>
        <taxon>Chironomidae</taxon>
        <taxon>Clunio</taxon>
    </lineage>
</organism>
<dbReference type="AlphaFoldDB" id="A0A1J1IHB6"/>
<dbReference type="Proteomes" id="UP000183832">
    <property type="component" value="Unassembled WGS sequence"/>
</dbReference>
<proteinExistence type="predicted"/>
<reference evidence="1 2" key="1">
    <citation type="submission" date="2015-04" db="EMBL/GenBank/DDBJ databases">
        <authorList>
            <person name="Syromyatnikov M.Y."/>
            <person name="Popov V.N."/>
        </authorList>
    </citation>
    <scope>NUCLEOTIDE SEQUENCE [LARGE SCALE GENOMIC DNA]</scope>
</reference>
<accession>A0A1J1IHB6</accession>
<protein>
    <submittedName>
        <fullName evidence="1">CLUMA_CG013064, isoform A</fullName>
    </submittedName>
</protein>
<name>A0A1J1IHB6_9DIPT</name>